<dbReference type="EMBL" id="ML986614">
    <property type="protein sequence ID" value="KAF2264710.1"/>
    <property type="molecule type" value="Genomic_DNA"/>
</dbReference>
<organism evidence="1 2">
    <name type="scientific">Lojkania enalia</name>
    <dbReference type="NCBI Taxonomy" id="147567"/>
    <lineage>
        <taxon>Eukaryota</taxon>
        <taxon>Fungi</taxon>
        <taxon>Dikarya</taxon>
        <taxon>Ascomycota</taxon>
        <taxon>Pezizomycotina</taxon>
        <taxon>Dothideomycetes</taxon>
        <taxon>Pleosporomycetidae</taxon>
        <taxon>Pleosporales</taxon>
        <taxon>Pleosporales incertae sedis</taxon>
        <taxon>Lojkania</taxon>
    </lineage>
</organism>
<proteinExistence type="predicted"/>
<accession>A0A9P4KA81</accession>
<evidence type="ECO:0000313" key="2">
    <source>
        <dbReference type="Proteomes" id="UP000800093"/>
    </source>
</evidence>
<name>A0A9P4KA81_9PLEO</name>
<dbReference type="Proteomes" id="UP000800093">
    <property type="component" value="Unassembled WGS sequence"/>
</dbReference>
<keyword evidence="2" id="KW-1185">Reference proteome</keyword>
<reference evidence="2" key="1">
    <citation type="journal article" date="2020" name="Stud. Mycol.">
        <title>101 Dothideomycetes genomes: A test case for predicting lifestyles and emergence of pathogens.</title>
        <authorList>
            <person name="Haridas S."/>
            <person name="Albert R."/>
            <person name="Binder M."/>
            <person name="Bloem J."/>
            <person name="LaButti K."/>
            <person name="Salamov A."/>
            <person name="Andreopoulos B."/>
            <person name="Baker S."/>
            <person name="Barry K."/>
            <person name="Bills G."/>
            <person name="Bluhm B."/>
            <person name="Cannon C."/>
            <person name="Castanera R."/>
            <person name="Culley D."/>
            <person name="Daum C."/>
            <person name="Ezra D."/>
            <person name="Gonzalez J."/>
            <person name="Henrissat B."/>
            <person name="Kuo A."/>
            <person name="Liang C."/>
            <person name="Lipzen A."/>
            <person name="Lutzoni F."/>
            <person name="Magnuson J."/>
            <person name="Mondo S."/>
            <person name="Nolan M."/>
            <person name="Ohm R."/>
            <person name="Pangilinan J."/>
            <person name="Park H.-J."/>
            <person name="Ramirez L."/>
            <person name="Alfaro M."/>
            <person name="Sun H."/>
            <person name="Tritt A."/>
            <person name="Yoshinaga Y."/>
            <person name="Zwiers L.-H."/>
            <person name="Turgeon B."/>
            <person name="Goodwin S."/>
            <person name="Spatafora J."/>
            <person name="Crous P."/>
            <person name="Grigoriev I."/>
        </authorList>
    </citation>
    <scope>NUCLEOTIDE SEQUENCE [LARGE SCALE GENOMIC DNA]</scope>
    <source>
        <strain evidence="2">CBS 304.66</strain>
    </source>
</reference>
<comment type="caution">
    <text evidence="1">The sequence shown here is derived from an EMBL/GenBank/DDBJ whole genome shotgun (WGS) entry which is preliminary data.</text>
</comment>
<protein>
    <submittedName>
        <fullName evidence="1">Uncharacterized protein</fullName>
    </submittedName>
</protein>
<sequence length="211" mass="22905">MVVTFIVSWPGSEHICGGGRRGRVWRAFVVRNMGKVNIGSPAWDEAVRRIGMHYAVAQTESPASYIGVCYGVASVKEGRHVGPDAGGAARLERGVQGCKLRRGMTAPGWSDLTIRTQELDAGTAQTRARMVVRTLRDVVLEELHQGHCVPEGRPLKAAGLWAVRRLTRLQRPTELVVGEGGRGGGEMNWWVGLEAGRFEEAVLTSDHVGPS</sequence>
<gene>
    <name evidence="1" type="ORF">CC78DRAFT_225328</name>
</gene>
<evidence type="ECO:0000313" key="1">
    <source>
        <dbReference type="EMBL" id="KAF2264710.1"/>
    </source>
</evidence>
<dbReference type="AlphaFoldDB" id="A0A9P4KA81"/>